<dbReference type="Pfam" id="PF04928">
    <property type="entry name" value="PAP_central"/>
    <property type="match status" value="1"/>
</dbReference>
<evidence type="ECO:0000256" key="1">
    <source>
        <dbReference type="ARBA" id="ARBA00022664"/>
    </source>
</evidence>
<dbReference type="EMBL" id="ASRX01000089">
    <property type="protein sequence ID" value="EYF01087.1"/>
    <property type="molecule type" value="Genomic_DNA"/>
</dbReference>
<evidence type="ECO:0000313" key="7">
    <source>
        <dbReference type="Proteomes" id="UP000019678"/>
    </source>
</evidence>
<dbReference type="InterPro" id="IPR007012">
    <property type="entry name" value="PolA_pol_cen_dom"/>
</dbReference>
<dbReference type="Gene3D" id="1.10.1410.10">
    <property type="match status" value="1"/>
</dbReference>
<name>A0A017SWH5_9BACT</name>
<dbReference type="STRING" id="1192034.CAP_8645"/>
<evidence type="ECO:0000259" key="5">
    <source>
        <dbReference type="Pfam" id="PF04928"/>
    </source>
</evidence>
<dbReference type="GO" id="GO:1990817">
    <property type="term" value="F:poly(A) RNA polymerase activity"/>
    <property type="evidence" value="ECO:0007669"/>
    <property type="project" value="InterPro"/>
</dbReference>
<reference evidence="6 7" key="1">
    <citation type="submission" date="2013-05" db="EMBL/GenBank/DDBJ databases">
        <title>Genome assembly of Chondromyces apiculatus DSM 436.</title>
        <authorList>
            <person name="Sharma G."/>
            <person name="Khatri I."/>
            <person name="Kaur C."/>
            <person name="Mayilraj S."/>
            <person name="Subramanian S."/>
        </authorList>
    </citation>
    <scope>NUCLEOTIDE SEQUENCE [LARGE SCALE GENOMIC DNA]</scope>
    <source>
        <strain evidence="6 7">DSM 436</strain>
    </source>
</reference>
<evidence type="ECO:0000256" key="4">
    <source>
        <dbReference type="ARBA" id="ARBA00022840"/>
    </source>
</evidence>
<evidence type="ECO:0000256" key="2">
    <source>
        <dbReference type="ARBA" id="ARBA00022679"/>
    </source>
</evidence>
<keyword evidence="2" id="KW-0808">Transferase</keyword>
<dbReference type="InterPro" id="IPR043519">
    <property type="entry name" value="NT_sf"/>
</dbReference>
<dbReference type="Gene3D" id="3.30.460.10">
    <property type="entry name" value="Beta Polymerase, domain 2"/>
    <property type="match status" value="1"/>
</dbReference>
<comment type="caution">
    <text evidence="6">The sequence shown here is derived from an EMBL/GenBank/DDBJ whole genome shotgun (WGS) entry which is preliminary data.</text>
</comment>
<dbReference type="GO" id="GO:0005524">
    <property type="term" value="F:ATP binding"/>
    <property type="evidence" value="ECO:0007669"/>
    <property type="project" value="UniProtKB-KW"/>
</dbReference>
<proteinExistence type="predicted"/>
<evidence type="ECO:0000313" key="6">
    <source>
        <dbReference type="EMBL" id="EYF01087.1"/>
    </source>
</evidence>
<organism evidence="6 7">
    <name type="scientific">Chondromyces apiculatus DSM 436</name>
    <dbReference type="NCBI Taxonomy" id="1192034"/>
    <lineage>
        <taxon>Bacteria</taxon>
        <taxon>Pseudomonadati</taxon>
        <taxon>Myxococcota</taxon>
        <taxon>Polyangia</taxon>
        <taxon>Polyangiales</taxon>
        <taxon>Polyangiaceae</taxon>
        <taxon>Chondromyces</taxon>
    </lineage>
</organism>
<keyword evidence="7" id="KW-1185">Reference proteome</keyword>
<dbReference type="PANTHER" id="PTHR10682:SF10">
    <property type="entry name" value="POLYNUCLEOTIDE ADENYLYLTRANSFERASE"/>
    <property type="match status" value="1"/>
</dbReference>
<protein>
    <recommendedName>
        <fullName evidence="5">Poly(A) polymerase central domain-containing protein</fullName>
    </recommendedName>
</protein>
<dbReference type="Proteomes" id="UP000019678">
    <property type="component" value="Unassembled WGS sequence"/>
</dbReference>
<dbReference type="SUPFAM" id="SSF81631">
    <property type="entry name" value="PAP/OAS1 substrate-binding domain"/>
    <property type="match status" value="1"/>
</dbReference>
<dbReference type="eggNOG" id="COG5186">
    <property type="taxonomic scope" value="Bacteria"/>
</dbReference>
<sequence>MARLEAALPGGVLHVTGSRRLGCALPGGDLDLVAVLPGPVDLDAVEARVRSALPEGSRVRRVEAIRVPGLEFCAAGLDVDLTIVDAGATPPPQAVARRLALGEAAAMALSAVTDADAVLAAVEAAPDPAGATRRREAFLMLARSVKGWARAKGLDAAPFGGLPGLAWLVLSARTVREAPDLDPGRLLASFFGSWAAWDWRRPIALDPSAPAVGAPEDPARVATPTPPLRSCSDGVGAAALATLSEELYAAWEAVEAALAAGRDPLPELCAPPPLHRRHAAWAVITVEAPGPEALPAAVGRVRGRMRALLSALERAGVTDLRAWPRAFDTGPRLCRYAVGLGQRPPAADELRKVVGPWAAGLHGVHVEHVEGGAVPTLR</sequence>
<accession>A0A017SWH5</accession>
<keyword evidence="1" id="KW-0507">mRNA processing</keyword>
<feature type="domain" description="Poly(A) polymerase central" evidence="5">
    <location>
        <begin position="138"/>
        <end position="208"/>
    </location>
</feature>
<evidence type="ECO:0000256" key="3">
    <source>
        <dbReference type="ARBA" id="ARBA00022741"/>
    </source>
</evidence>
<keyword evidence="3" id="KW-0547">Nucleotide-binding</keyword>
<dbReference type="SUPFAM" id="SSF81301">
    <property type="entry name" value="Nucleotidyltransferase"/>
    <property type="match status" value="1"/>
</dbReference>
<keyword evidence="4" id="KW-0067">ATP-binding</keyword>
<dbReference type="PANTHER" id="PTHR10682">
    <property type="entry name" value="POLY A POLYMERASE"/>
    <property type="match status" value="1"/>
</dbReference>
<dbReference type="GO" id="GO:0006397">
    <property type="term" value="P:mRNA processing"/>
    <property type="evidence" value="ECO:0007669"/>
    <property type="project" value="UniProtKB-KW"/>
</dbReference>
<dbReference type="AlphaFoldDB" id="A0A017SWH5"/>
<gene>
    <name evidence="6" type="ORF">CAP_8645</name>
</gene>